<dbReference type="AlphaFoldDB" id="A0A6J6E6R9"/>
<dbReference type="PIRSF" id="PIRSF028754">
    <property type="entry name" value="UCP028754"/>
    <property type="match status" value="1"/>
</dbReference>
<accession>A0A6J6E6R9</accession>
<dbReference type="Pfam" id="PF09754">
    <property type="entry name" value="PAC2"/>
    <property type="match status" value="1"/>
</dbReference>
<dbReference type="InterPro" id="IPR008492">
    <property type="entry name" value="Rv2714-like"/>
</dbReference>
<dbReference type="InterPro" id="IPR038389">
    <property type="entry name" value="PSMG2_sf"/>
</dbReference>
<proteinExistence type="predicted"/>
<dbReference type="InterPro" id="IPR019151">
    <property type="entry name" value="Proteasome_assmbl_chaperone_2"/>
</dbReference>
<gene>
    <name evidence="1" type="ORF">UFOPK1740_00273</name>
</gene>
<dbReference type="PANTHER" id="PTHR35610">
    <property type="entry name" value="3-ISOPROPYLMALATE DEHYDRATASE-RELATED"/>
    <property type="match status" value="1"/>
</dbReference>
<organism evidence="1">
    <name type="scientific">freshwater metagenome</name>
    <dbReference type="NCBI Taxonomy" id="449393"/>
    <lineage>
        <taxon>unclassified sequences</taxon>
        <taxon>metagenomes</taxon>
        <taxon>ecological metagenomes</taxon>
    </lineage>
</organism>
<reference evidence="1" key="1">
    <citation type="submission" date="2020-05" db="EMBL/GenBank/DDBJ databases">
        <authorList>
            <person name="Chiriac C."/>
            <person name="Salcher M."/>
            <person name="Ghai R."/>
            <person name="Kavagutti S V."/>
        </authorList>
    </citation>
    <scope>NUCLEOTIDE SEQUENCE</scope>
</reference>
<dbReference type="EMBL" id="CAEZTU010000007">
    <property type="protein sequence ID" value="CAB4571546.1"/>
    <property type="molecule type" value="Genomic_DNA"/>
</dbReference>
<dbReference type="SUPFAM" id="SSF159659">
    <property type="entry name" value="Cgl1923-like"/>
    <property type="match status" value="1"/>
</dbReference>
<name>A0A6J6E6R9_9ZZZZ</name>
<dbReference type="Gene3D" id="3.40.50.10900">
    <property type="entry name" value="PAC-like subunit"/>
    <property type="match status" value="1"/>
</dbReference>
<sequence length="284" mass="31292">MNSETKTIKGFLAKNPVAICAFLGWNDAGETASNVIDHLIDVWDATEIGSIDPDNYYDYQVARPRVRLTDEGSRVIDWPTTRIYLADPPGSPNPVLLVQGIEPNMKWRSYVAELLDIFDDYETSLIISCGALLADAPHTRPVPVTTVAASTELTEQLDFEPSAYEGPTGIIGVIQDGATQREIASISLWAAIPHYVSSPPNPKGTLALISKLEDLLDISIPLDDLVDESRAWQDGVDELAAEDEEISEYVTRLESNVDASDLPEASGEAIAREFERYLKRRTKD</sequence>
<dbReference type="PANTHER" id="PTHR35610:SF8">
    <property type="entry name" value="3-ISOPROPYLMALATE DEHYDRATASE"/>
    <property type="match status" value="1"/>
</dbReference>
<evidence type="ECO:0000313" key="1">
    <source>
        <dbReference type="EMBL" id="CAB4571546.1"/>
    </source>
</evidence>
<protein>
    <submittedName>
        <fullName evidence="1">Unannotated protein</fullName>
    </submittedName>
</protein>